<dbReference type="Proteomes" id="UP001227964">
    <property type="component" value="Unassembled WGS sequence"/>
</dbReference>
<dbReference type="CDD" id="cd00796">
    <property type="entry name" value="INT_Rci_Hp1_C"/>
    <property type="match status" value="1"/>
</dbReference>
<dbReference type="Gene3D" id="3.30.160.390">
    <property type="entry name" value="Integrase, DNA-binding domain"/>
    <property type="match status" value="1"/>
</dbReference>
<comment type="caution">
    <text evidence="6">The sequence shown here is derived from an EMBL/GenBank/DDBJ whole genome shotgun (WGS) entry which is preliminary data.</text>
</comment>
<dbReference type="RefSeq" id="WP_285388908.1">
    <property type="nucleotide sequence ID" value="NZ_JASSVS010000002.1"/>
</dbReference>
<keyword evidence="3" id="KW-0233">DNA recombination</keyword>
<reference evidence="6 7" key="1">
    <citation type="submission" date="2023-06" db="EMBL/GenBank/DDBJ databases">
        <title>Marinobacter azerbaijanicus a moderately halophilic, isolated from Urmia Lake in Azerbaijan region of Iran.</title>
        <authorList>
            <person name="Sanchez-Porro C."/>
            <person name="Aghdam E.M."/>
            <person name="Saheb S.M."/>
            <person name="Tarhriz V."/>
            <person name="Kazemi E."/>
            <person name="Ammozegar M.A."/>
            <person name="Ventosa A."/>
            <person name="Hejazi M.S."/>
        </authorList>
    </citation>
    <scope>NUCLEOTIDE SEQUENCE [LARGE SCALE GENOMIC DNA]</scope>
    <source>
        <strain evidence="6 7">TBZ242</strain>
    </source>
</reference>
<dbReference type="EMBL" id="JASSVS010000002">
    <property type="protein sequence ID" value="MDL0430229.1"/>
    <property type="molecule type" value="Genomic_DNA"/>
</dbReference>
<dbReference type="InterPro" id="IPR038488">
    <property type="entry name" value="Integrase_DNA-bd_sf"/>
</dbReference>
<keyword evidence="2" id="KW-0229">DNA integration</keyword>
<evidence type="ECO:0000256" key="4">
    <source>
        <dbReference type="SAM" id="MobiDB-lite"/>
    </source>
</evidence>
<dbReference type="PANTHER" id="PTHR30629">
    <property type="entry name" value="PROPHAGE INTEGRASE"/>
    <property type="match status" value="1"/>
</dbReference>
<dbReference type="InterPro" id="IPR013762">
    <property type="entry name" value="Integrase-like_cat_sf"/>
</dbReference>
<feature type="region of interest" description="Disordered" evidence="4">
    <location>
        <begin position="1"/>
        <end position="27"/>
    </location>
</feature>
<dbReference type="Pfam" id="PF00589">
    <property type="entry name" value="Phage_integrase"/>
    <property type="match status" value="1"/>
</dbReference>
<evidence type="ECO:0000256" key="2">
    <source>
        <dbReference type="ARBA" id="ARBA00022908"/>
    </source>
</evidence>
<dbReference type="InterPro" id="IPR050808">
    <property type="entry name" value="Phage_Integrase"/>
</dbReference>
<protein>
    <submittedName>
        <fullName evidence="6">Site-specific integrase</fullName>
    </submittedName>
</protein>
<proteinExistence type="inferred from homology"/>
<dbReference type="InterPro" id="IPR011010">
    <property type="entry name" value="DNA_brk_join_enz"/>
</dbReference>
<feature type="domain" description="Tyr recombinase" evidence="5">
    <location>
        <begin position="204"/>
        <end position="417"/>
    </location>
</feature>
<dbReference type="PROSITE" id="PS51898">
    <property type="entry name" value="TYR_RECOMBINASE"/>
    <property type="match status" value="1"/>
</dbReference>
<comment type="similarity">
    <text evidence="1">Belongs to the 'phage' integrase family.</text>
</comment>
<dbReference type="InterPro" id="IPR025166">
    <property type="entry name" value="Integrase_DNA_bind_dom"/>
</dbReference>
<evidence type="ECO:0000259" key="5">
    <source>
        <dbReference type="PROSITE" id="PS51898"/>
    </source>
</evidence>
<sequence length="424" mass="48393">MAATLTEKTIPNLEPRPTGPYEVRDKGGRQSVKGLLVRVQKSGSKTFYVEMARGKRERIGDASQVTLTFAREEAKRLTGLFAQGHDFKAERQKKRQLEQTTLAGYLEGDFKAHAEANISNSNYFISSIKNAFGHVLDKPMTEINELDLAKWNRQRNHVTLATRRRELTNLKALLNHAVATKVIPDHQLTKYRLRGALTDKQTETKIRYLTDDEEQRLIAALDIREQEKREARKRYRKWQMERGQEPLPLIKKNEYADHLKPLILIGMLTGLRRGDLFSLKWEHVDLNLRMIRKVIGKTSHARRKAGKPAETAELPLSNRAYTVLKQLHQQRGDSPYVFVSPQTGGQLTDVKGAFNSIIEAAKIKDFRFHDLRHTFASRLVMAGVDLNTVRELMTHSDIKMTLVYAHLSPDHKSAALDRAFGGAK</sequence>
<accession>A0ABT7IAQ5</accession>
<keyword evidence="7" id="KW-1185">Reference proteome</keyword>
<evidence type="ECO:0000256" key="3">
    <source>
        <dbReference type="ARBA" id="ARBA00023172"/>
    </source>
</evidence>
<gene>
    <name evidence="6" type="ORF">QPM17_03780</name>
</gene>
<evidence type="ECO:0000313" key="7">
    <source>
        <dbReference type="Proteomes" id="UP001227964"/>
    </source>
</evidence>
<evidence type="ECO:0000313" key="6">
    <source>
        <dbReference type="EMBL" id="MDL0430229.1"/>
    </source>
</evidence>
<dbReference type="InterPro" id="IPR002104">
    <property type="entry name" value="Integrase_catalytic"/>
</dbReference>
<organism evidence="6 7">
    <name type="scientific">Marinobacter azerbaijanicus</name>
    <dbReference type="NCBI Taxonomy" id="3050455"/>
    <lineage>
        <taxon>Bacteria</taxon>
        <taxon>Pseudomonadati</taxon>
        <taxon>Pseudomonadota</taxon>
        <taxon>Gammaproteobacteria</taxon>
        <taxon>Pseudomonadales</taxon>
        <taxon>Marinobacteraceae</taxon>
        <taxon>Marinobacter</taxon>
    </lineage>
</organism>
<dbReference type="SUPFAM" id="SSF56349">
    <property type="entry name" value="DNA breaking-rejoining enzymes"/>
    <property type="match status" value="1"/>
</dbReference>
<evidence type="ECO:0000256" key="1">
    <source>
        <dbReference type="ARBA" id="ARBA00008857"/>
    </source>
</evidence>
<dbReference type="Gene3D" id="1.10.443.10">
    <property type="entry name" value="Intergrase catalytic core"/>
    <property type="match status" value="1"/>
</dbReference>
<name>A0ABT7IAQ5_9GAMM</name>
<dbReference type="PANTHER" id="PTHR30629:SF2">
    <property type="entry name" value="PROPHAGE INTEGRASE INTS-RELATED"/>
    <property type="match status" value="1"/>
</dbReference>
<dbReference type="Pfam" id="PF13356">
    <property type="entry name" value="Arm-DNA-bind_3"/>
    <property type="match status" value="1"/>
</dbReference>